<dbReference type="EMBL" id="WMLB01000033">
    <property type="protein sequence ID" value="MTH69598.1"/>
    <property type="molecule type" value="Genomic_DNA"/>
</dbReference>
<dbReference type="GO" id="GO:0016758">
    <property type="term" value="F:hexosyltransferase activity"/>
    <property type="evidence" value="ECO:0007669"/>
    <property type="project" value="TreeGrafter"/>
</dbReference>
<evidence type="ECO:0000256" key="1">
    <source>
        <dbReference type="ARBA" id="ARBA00021292"/>
    </source>
</evidence>
<evidence type="ECO:0000313" key="7">
    <source>
        <dbReference type="Proteomes" id="UP000433071"/>
    </source>
</evidence>
<keyword evidence="7" id="KW-1185">Reference proteome</keyword>
<dbReference type="PANTHER" id="PTHR45947:SF3">
    <property type="entry name" value="SULFOQUINOVOSYL TRANSFERASE SQD2"/>
    <property type="match status" value="1"/>
</dbReference>
<accession>A0A6I3MA10</accession>
<sequence>MNSARSILVLAKAYPPIAGGVETYSEQVVRGYLARGFSVTVLTQIGTAKGWSERQYPEGSIRIFDTGPGNQAVVAMKLAREARRELSRGGYSFVHATTWRPAAAVLGGLGRTPLVVTIHGREIVKVPRWATGAMCRILERADVVIAVSTATLARAEHKLRRRSVRGRWEIAGNGLTFPELARDSLPKSPRASVNFLTIARLVERKNVRGSLRALAELRESGRDDFEYSIAGTGPDRAKLQAEALSLGLERHVRFLGYVSDEEIVQLYQQCDVFVHPQIATDEGADFEGFGIVIADAMSFGCVVVAGRDGGPRDFVQTGVTGMLVDGRNEEELRDALQMLMRDETLRQALGSRGRGFVLEHLAWSNHVGTILTAIDQTVAA</sequence>
<dbReference type="Pfam" id="PF00534">
    <property type="entry name" value="Glycos_transf_1"/>
    <property type="match status" value="1"/>
</dbReference>
<evidence type="ECO:0000256" key="3">
    <source>
        <dbReference type="ARBA" id="ARBA00022679"/>
    </source>
</evidence>
<dbReference type="PANTHER" id="PTHR45947">
    <property type="entry name" value="SULFOQUINOVOSYL TRANSFERASE SQD2"/>
    <property type="match status" value="1"/>
</dbReference>
<name>A0A6I3MA10_9MICO</name>
<dbReference type="InterPro" id="IPR028098">
    <property type="entry name" value="Glyco_trans_4-like_N"/>
</dbReference>
<protein>
    <recommendedName>
        <fullName evidence="1">D-inositol 3-phosphate glycosyltransferase</fullName>
    </recommendedName>
</protein>
<organism evidence="6 7">
    <name type="scientific">Agromyces bracchium</name>
    <dbReference type="NCBI Taxonomy" id="88376"/>
    <lineage>
        <taxon>Bacteria</taxon>
        <taxon>Bacillati</taxon>
        <taxon>Actinomycetota</taxon>
        <taxon>Actinomycetes</taxon>
        <taxon>Micrococcales</taxon>
        <taxon>Microbacteriaceae</taxon>
        <taxon>Agromyces</taxon>
    </lineage>
</organism>
<dbReference type="SUPFAM" id="SSF53756">
    <property type="entry name" value="UDP-Glycosyltransferase/glycogen phosphorylase"/>
    <property type="match status" value="1"/>
</dbReference>
<dbReference type="OrthoDB" id="506201at2"/>
<keyword evidence="2" id="KW-0328">Glycosyltransferase</keyword>
<reference evidence="6 7" key="1">
    <citation type="submission" date="2019-11" db="EMBL/GenBank/DDBJ databases">
        <title>Agromyces kandeliae sp. nov., isolated from mangrove soil.</title>
        <authorList>
            <person name="Wang R."/>
        </authorList>
    </citation>
    <scope>NUCLEOTIDE SEQUENCE [LARGE SCALE GENOMIC DNA]</scope>
    <source>
        <strain evidence="6 7">JCM 11433</strain>
    </source>
</reference>
<comment type="caution">
    <text evidence="6">The sequence shown here is derived from an EMBL/GenBank/DDBJ whole genome shotgun (WGS) entry which is preliminary data.</text>
</comment>
<dbReference type="AlphaFoldDB" id="A0A6I3MA10"/>
<evidence type="ECO:0000259" key="5">
    <source>
        <dbReference type="Pfam" id="PF13439"/>
    </source>
</evidence>
<evidence type="ECO:0000259" key="4">
    <source>
        <dbReference type="Pfam" id="PF00534"/>
    </source>
</evidence>
<dbReference type="Pfam" id="PF13439">
    <property type="entry name" value="Glyco_transf_4"/>
    <property type="match status" value="1"/>
</dbReference>
<dbReference type="Proteomes" id="UP000433071">
    <property type="component" value="Unassembled WGS sequence"/>
</dbReference>
<dbReference type="Gene3D" id="3.40.50.2000">
    <property type="entry name" value="Glycogen Phosphorylase B"/>
    <property type="match status" value="2"/>
</dbReference>
<evidence type="ECO:0000256" key="2">
    <source>
        <dbReference type="ARBA" id="ARBA00022676"/>
    </source>
</evidence>
<feature type="domain" description="Glycosyltransferase subfamily 4-like N-terminal" evidence="5">
    <location>
        <begin position="19"/>
        <end position="160"/>
    </location>
</feature>
<dbReference type="CDD" id="cd03801">
    <property type="entry name" value="GT4_PimA-like"/>
    <property type="match status" value="1"/>
</dbReference>
<feature type="domain" description="Glycosyl transferase family 1" evidence="4">
    <location>
        <begin position="195"/>
        <end position="354"/>
    </location>
</feature>
<dbReference type="InterPro" id="IPR050194">
    <property type="entry name" value="Glycosyltransferase_grp1"/>
</dbReference>
<keyword evidence="3 6" id="KW-0808">Transferase</keyword>
<dbReference type="RefSeq" id="WP_155052625.1">
    <property type="nucleotide sequence ID" value="NZ_JBHMAT010000001.1"/>
</dbReference>
<dbReference type="InterPro" id="IPR001296">
    <property type="entry name" value="Glyco_trans_1"/>
</dbReference>
<dbReference type="GO" id="GO:1901137">
    <property type="term" value="P:carbohydrate derivative biosynthetic process"/>
    <property type="evidence" value="ECO:0007669"/>
    <property type="project" value="UniProtKB-ARBA"/>
</dbReference>
<evidence type="ECO:0000313" key="6">
    <source>
        <dbReference type="EMBL" id="MTH69598.1"/>
    </source>
</evidence>
<proteinExistence type="predicted"/>
<gene>
    <name evidence="6" type="ORF">GJ743_14600</name>
</gene>